<keyword evidence="12" id="KW-1185">Reference proteome</keyword>
<dbReference type="Pfam" id="PF01553">
    <property type="entry name" value="Acyltransferase"/>
    <property type="match status" value="1"/>
</dbReference>
<accession>A0AAN8XIC9</accession>
<evidence type="ECO:0000313" key="12">
    <source>
        <dbReference type="Proteomes" id="UP001381693"/>
    </source>
</evidence>
<keyword evidence="3 11" id="KW-0808">Transferase</keyword>
<sequence length="369" mass="41266">MEWAVPDIGARYEALLLSLGVWEVALPFIIWGQWIVFLCLMLVATVGRRLKLRRAYVEALDRIFKFASVKLPTRIPEEEEEDFSTDDSVVICPESPRGGSVSRVGAYAFEDSMPYLAAGMRAIVQDCVNQSFSPAELRTWNMLSRTKHRRTLRLSPSLTVFWMVGVVIRYLFLFPVRVLVLIISLSTLVVLCSAVGLLPDSDFKKNINAKVVMWCFDFVAGSISVVARFHDKEYGPTHGIAVANHCSPIDSMVLATDQCYDMVGQKAKGILGVFMSALSKSASHIWFERGESKDRSSTLKSKRYLLLMLASHIAKTPDPTLKTAFRRNLRSILGDPADFIADRCIPVPVGSASYVRVSSPMDRNCNRTE</sequence>
<keyword evidence="8 11" id="KW-0012">Acyltransferase</keyword>
<evidence type="ECO:0000256" key="5">
    <source>
        <dbReference type="ARBA" id="ARBA00022989"/>
    </source>
</evidence>
<comment type="subcellular location">
    <subcellularLocation>
        <location evidence="1">Membrane</location>
    </subcellularLocation>
</comment>
<keyword evidence="7 9" id="KW-0472">Membrane</keyword>
<feature type="transmembrane region" description="Helical" evidence="9">
    <location>
        <begin position="178"/>
        <end position="199"/>
    </location>
</feature>
<dbReference type="EMBL" id="JAXCGZ010001905">
    <property type="protein sequence ID" value="KAK7085080.1"/>
    <property type="molecule type" value="Genomic_DNA"/>
</dbReference>
<evidence type="ECO:0000256" key="6">
    <source>
        <dbReference type="ARBA" id="ARBA00023098"/>
    </source>
</evidence>
<feature type="transmembrane region" description="Helical" evidence="9">
    <location>
        <begin position="24"/>
        <end position="44"/>
    </location>
</feature>
<dbReference type="PANTHER" id="PTHR23063">
    <property type="entry name" value="PHOSPHOLIPID ACYLTRANSFERASE"/>
    <property type="match status" value="1"/>
</dbReference>
<keyword evidence="6" id="KW-0443">Lipid metabolism</keyword>
<protein>
    <submittedName>
        <fullName evidence="11">Phosphate acyltransferase</fullName>
        <ecNumber evidence="11">2.3.1.15</ecNumber>
    </submittedName>
</protein>
<dbReference type="GO" id="GO:0004366">
    <property type="term" value="F:glycerol-3-phosphate O-acyltransferase activity"/>
    <property type="evidence" value="ECO:0007669"/>
    <property type="project" value="UniProtKB-EC"/>
</dbReference>
<evidence type="ECO:0000256" key="2">
    <source>
        <dbReference type="ARBA" id="ARBA00008655"/>
    </source>
</evidence>
<dbReference type="GO" id="GO:0005783">
    <property type="term" value="C:endoplasmic reticulum"/>
    <property type="evidence" value="ECO:0007669"/>
    <property type="project" value="TreeGrafter"/>
</dbReference>
<dbReference type="AlphaFoldDB" id="A0AAN8XIC9"/>
<feature type="transmembrane region" description="Helical" evidence="9">
    <location>
        <begin position="152"/>
        <end position="172"/>
    </location>
</feature>
<evidence type="ECO:0000256" key="8">
    <source>
        <dbReference type="ARBA" id="ARBA00023315"/>
    </source>
</evidence>
<keyword evidence="4 9" id="KW-0812">Transmembrane</keyword>
<evidence type="ECO:0000256" key="1">
    <source>
        <dbReference type="ARBA" id="ARBA00004370"/>
    </source>
</evidence>
<evidence type="ECO:0000256" key="7">
    <source>
        <dbReference type="ARBA" id="ARBA00023136"/>
    </source>
</evidence>
<dbReference type="InterPro" id="IPR002123">
    <property type="entry name" value="Plipid/glycerol_acylTrfase"/>
</dbReference>
<dbReference type="GO" id="GO:0016020">
    <property type="term" value="C:membrane"/>
    <property type="evidence" value="ECO:0007669"/>
    <property type="project" value="UniProtKB-SubCell"/>
</dbReference>
<dbReference type="PANTHER" id="PTHR23063:SF2">
    <property type="entry name" value="GLYCEROL-3-PHOSPHATE ACYLTRANSFERASE 4, ISOFORM D-RELATED"/>
    <property type="match status" value="1"/>
</dbReference>
<evidence type="ECO:0000256" key="9">
    <source>
        <dbReference type="SAM" id="Phobius"/>
    </source>
</evidence>
<evidence type="ECO:0000313" key="11">
    <source>
        <dbReference type="EMBL" id="KAK7085080.1"/>
    </source>
</evidence>
<comment type="caution">
    <text evidence="11">The sequence shown here is derived from an EMBL/GenBank/DDBJ whole genome shotgun (WGS) entry which is preliminary data.</text>
</comment>
<dbReference type="GO" id="GO:0019432">
    <property type="term" value="P:triglyceride biosynthetic process"/>
    <property type="evidence" value="ECO:0007669"/>
    <property type="project" value="TreeGrafter"/>
</dbReference>
<dbReference type="Proteomes" id="UP001381693">
    <property type="component" value="Unassembled WGS sequence"/>
</dbReference>
<evidence type="ECO:0000259" key="10">
    <source>
        <dbReference type="Pfam" id="PF01553"/>
    </source>
</evidence>
<keyword evidence="5 9" id="KW-1133">Transmembrane helix</keyword>
<gene>
    <name evidence="11" type="primary">AGPAT6_1</name>
    <name evidence="11" type="ORF">SK128_008942</name>
</gene>
<organism evidence="11 12">
    <name type="scientific">Halocaridina rubra</name>
    <name type="common">Hawaiian red shrimp</name>
    <dbReference type="NCBI Taxonomy" id="373956"/>
    <lineage>
        <taxon>Eukaryota</taxon>
        <taxon>Metazoa</taxon>
        <taxon>Ecdysozoa</taxon>
        <taxon>Arthropoda</taxon>
        <taxon>Crustacea</taxon>
        <taxon>Multicrustacea</taxon>
        <taxon>Malacostraca</taxon>
        <taxon>Eumalacostraca</taxon>
        <taxon>Eucarida</taxon>
        <taxon>Decapoda</taxon>
        <taxon>Pleocyemata</taxon>
        <taxon>Caridea</taxon>
        <taxon>Atyoidea</taxon>
        <taxon>Atyidae</taxon>
        <taxon>Halocaridina</taxon>
    </lineage>
</organism>
<proteinExistence type="inferred from homology"/>
<evidence type="ECO:0000256" key="3">
    <source>
        <dbReference type="ARBA" id="ARBA00022679"/>
    </source>
</evidence>
<dbReference type="EC" id="2.3.1.15" evidence="11"/>
<comment type="similarity">
    <text evidence="2">Belongs to the 1-acyl-sn-glycerol-3-phosphate acyltransferase family.</text>
</comment>
<evidence type="ECO:0000256" key="4">
    <source>
        <dbReference type="ARBA" id="ARBA00022692"/>
    </source>
</evidence>
<reference evidence="11 12" key="1">
    <citation type="submission" date="2023-11" db="EMBL/GenBank/DDBJ databases">
        <title>Halocaridina rubra genome assembly.</title>
        <authorList>
            <person name="Smith C."/>
        </authorList>
    </citation>
    <scope>NUCLEOTIDE SEQUENCE [LARGE SCALE GENOMIC DNA]</scope>
    <source>
        <strain evidence="11">EP-1</strain>
        <tissue evidence="11">Whole</tissue>
    </source>
</reference>
<name>A0AAN8XIC9_HALRR</name>
<feature type="domain" description="Phospholipid/glycerol acyltransferase" evidence="10">
    <location>
        <begin position="228"/>
        <end position="304"/>
    </location>
</feature>